<evidence type="ECO:0000313" key="2">
    <source>
        <dbReference type="EMBL" id="OXU17536.1"/>
    </source>
</evidence>
<evidence type="ECO:0000313" key="3">
    <source>
        <dbReference type="Proteomes" id="UP000215335"/>
    </source>
</evidence>
<feature type="compositionally biased region" description="Basic residues" evidence="1">
    <location>
        <begin position="1"/>
        <end position="12"/>
    </location>
</feature>
<protein>
    <submittedName>
        <fullName evidence="2">Uncharacterized protein</fullName>
    </submittedName>
</protein>
<gene>
    <name evidence="2" type="ORF">TSAR_006290</name>
</gene>
<feature type="non-terminal residue" evidence="2">
    <location>
        <position position="1"/>
    </location>
</feature>
<sequence length="94" mass="10518">SEKRKIRRSNSHKRADPRQGFQAHRLPAIQLNTRRPNIAGGLTAKSGLGSVRIGVLNFCSFSYIYILNFSSKFPSRSFYSSISAGQKVKHTHIA</sequence>
<dbReference type="Proteomes" id="UP000215335">
    <property type="component" value="Unassembled WGS sequence"/>
</dbReference>
<dbReference type="AlphaFoldDB" id="A0A232EGQ5"/>
<name>A0A232EGQ5_9HYME</name>
<evidence type="ECO:0000256" key="1">
    <source>
        <dbReference type="SAM" id="MobiDB-lite"/>
    </source>
</evidence>
<feature type="region of interest" description="Disordered" evidence="1">
    <location>
        <begin position="1"/>
        <end position="23"/>
    </location>
</feature>
<comment type="caution">
    <text evidence="2">The sequence shown here is derived from an EMBL/GenBank/DDBJ whole genome shotgun (WGS) entry which is preliminary data.</text>
</comment>
<keyword evidence="3" id="KW-1185">Reference proteome</keyword>
<accession>A0A232EGQ5</accession>
<dbReference type="EMBL" id="NNAY01004698">
    <property type="protein sequence ID" value="OXU17536.1"/>
    <property type="molecule type" value="Genomic_DNA"/>
</dbReference>
<reference evidence="2 3" key="1">
    <citation type="journal article" date="2017" name="Curr. Biol.">
        <title>The Evolution of Venom by Co-option of Single-Copy Genes.</title>
        <authorList>
            <person name="Martinson E.O."/>
            <person name="Mrinalini"/>
            <person name="Kelkar Y.D."/>
            <person name="Chang C.H."/>
            <person name="Werren J.H."/>
        </authorList>
    </citation>
    <scope>NUCLEOTIDE SEQUENCE [LARGE SCALE GENOMIC DNA]</scope>
    <source>
        <strain evidence="2 3">Alberta</strain>
        <tissue evidence="2">Whole body</tissue>
    </source>
</reference>
<organism evidence="2 3">
    <name type="scientific">Trichomalopsis sarcophagae</name>
    <dbReference type="NCBI Taxonomy" id="543379"/>
    <lineage>
        <taxon>Eukaryota</taxon>
        <taxon>Metazoa</taxon>
        <taxon>Ecdysozoa</taxon>
        <taxon>Arthropoda</taxon>
        <taxon>Hexapoda</taxon>
        <taxon>Insecta</taxon>
        <taxon>Pterygota</taxon>
        <taxon>Neoptera</taxon>
        <taxon>Endopterygota</taxon>
        <taxon>Hymenoptera</taxon>
        <taxon>Apocrita</taxon>
        <taxon>Proctotrupomorpha</taxon>
        <taxon>Chalcidoidea</taxon>
        <taxon>Pteromalidae</taxon>
        <taxon>Pteromalinae</taxon>
        <taxon>Trichomalopsis</taxon>
    </lineage>
</organism>
<proteinExistence type="predicted"/>